<reference evidence="1" key="1">
    <citation type="submission" date="2020-05" db="EMBL/GenBank/DDBJ databases">
        <authorList>
            <person name="Chiriac C."/>
            <person name="Salcher M."/>
            <person name="Ghai R."/>
            <person name="Kavagutti S V."/>
        </authorList>
    </citation>
    <scope>NUCLEOTIDE SEQUENCE</scope>
</reference>
<dbReference type="EMBL" id="LR798389">
    <property type="protein sequence ID" value="CAB5228904.1"/>
    <property type="molecule type" value="Genomic_DNA"/>
</dbReference>
<name>A0A6J7XLV3_9CAUD</name>
<evidence type="ECO:0000313" key="1">
    <source>
        <dbReference type="EMBL" id="CAB5228904.1"/>
    </source>
</evidence>
<proteinExistence type="predicted"/>
<sequence length="56" mass="6302">MTLEQQAREIIATKAEAAGELTFAREVRAGAWDHTNRRDIANVLAKLRAEPVERVQ</sequence>
<gene>
    <name evidence="1" type="ORF">UFOVP1545_47</name>
</gene>
<protein>
    <submittedName>
        <fullName evidence="1">Uncharacterized protein</fullName>
    </submittedName>
</protein>
<organism evidence="1">
    <name type="scientific">uncultured Caudovirales phage</name>
    <dbReference type="NCBI Taxonomy" id="2100421"/>
    <lineage>
        <taxon>Viruses</taxon>
        <taxon>Duplodnaviria</taxon>
        <taxon>Heunggongvirae</taxon>
        <taxon>Uroviricota</taxon>
        <taxon>Caudoviricetes</taxon>
        <taxon>Peduoviridae</taxon>
        <taxon>Maltschvirus</taxon>
        <taxon>Maltschvirus maltsch</taxon>
    </lineage>
</organism>
<accession>A0A6J7XLV3</accession>